<dbReference type="GO" id="GO:0016279">
    <property type="term" value="F:protein-lysine N-methyltransferase activity"/>
    <property type="evidence" value="ECO:0007669"/>
    <property type="project" value="TreeGrafter"/>
</dbReference>
<protein>
    <recommendedName>
        <fullName evidence="5">Rubisco LSMT substrate-binding domain-containing protein</fullName>
    </recommendedName>
</protein>
<dbReference type="AlphaFoldDB" id="A0A7S3EUU4"/>
<keyword evidence="2" id="KW-0808">Transferase</keyword>
<evidence type="ECO:0000313" key="4">
    <source>
        <dbReference type="EMBL" id="CAE0109270.1"/>
    </source>
</evidence>
<evidence type="ECO:0000256" key="1">
    <source>
        <dbReference type="ARBA" id="ARBA00022603"/>
    </source>
</evidence>
<keyword evidence="3" id="KW-0949">S-adenosyl-L-methionine</keyword>
<dbReference type="InterPro" id="IPR050600">
    <property type="entry name" value="SETD3_SETD6_MTase"/>
</dbReference>
<gene>
    <name evidence="4" type="ORF">HERI1096_LOCUS9930</name>
</gene>
<name>A0A7S3EUU4_9EUKA</name>
<dbReference type="PANTHER" id="PTHR13271">
    <property type="entry name" value="UNCHARACTERIZED PUTATIVE METHYLTRANSFERASE"/>
    <property type="match status" value="1"/>
</dbReference>
<dbReference type="EMBL" id="HBHX01017817">
    <property type="protein sequence ID" value="CAE0109270.1"/>
    <property type="molecule type" value="Transcribed_RNA"/>
</dbReference>
<keyword evidence="1" id="KW-0489">Methyltransferase</keyword>
<dbReference type="GO" id="GO:0032259">
    <property type="term" value="P:methylation"/>
    <property type="evidence" value="ECO:0007669"/>
    <property type="project" value="UniProtKB-KW"/>
</dbReference>
<dbReference type="SUPFAM" id="SSF81822">
    <property type="entry name" value="RuBisCo LSMT C-terminal, substrate-binding domain"/>
    <property type="match status" value="1"/>
</dbReference>
<dbReference type="SUPFAM" id="SSF82199">
    <property type="entry name" value="SET domain"/>
    <property type="match status" value="1"/>
</dbReference>
<evidence type="ECO:0000256" key="3">
    <source>
        <dbReference type="ARBA" id="ARBA00022691"/>
    </source>
</evidence>
<evidence type="ECO:0000256" key="2">
    <source>
        <dbReference type="ARBA" id="ARBA00022679"/>
    </source>
</evidence>
<proteinExistence type="predicted"/>
<dbReference type="CDD" id="cd10527">
    <property type="entry name" value="SET_LSMT"/>
    <property type="match status" value="1"/>
</dbReference>
<dbReference type="InterPro" id="IPR036464">
    <property type="entry name" value="Rubisco_LSMT_subst-bd_sf"/>
</dbReference>
<evidence type="ECO:0008006" key="5">
    <source>
        <dbReference type="Google" id="ProtNLM"/>
    </source>
</evidence>
<dbReference type="Gene3D" id="3.90.1420.10">
    <property type="entry name" value="Rubisco LSMT, substrate-binding domain"/>
    <property type="match status" value="1"/>
</dbReference>
<reference evidence="4" key="1">
    <citation type="submission" date="2021-01" db="EMBL/GenBank/DDBJ databases">
        <authorList>
            <person name="Corre E."/>
            <person name="Pelletier E."/>
            <person name="Niang G."/>
            <person name="Scheremetjew M."/>
            <person name="Finn R."/>
            <person name="Kale V."/>
            <person name="Holt S."/>
            <person name="Cochrane G."/>
            <person name="Meng A."/>
            <person name="Brown T."/>
            <person name="Cohen L."/>
        </authorList>
    </citation>
    <scope>NUCLEOTIDE SEQUENCE</scope>
    <source>
        <strain evidence="4">CCMP281</strain>
    </source>
</reference>
<dbReference type="Gene3D" id="3.90.1410.10">
    <property type="entry name" value="set domain protein methyltransferase, domain 1"/>
    <property type="match status" value="1"/>
</dbReference>
<dbReference type="InterPro" id="IPR046341">
    <property type="entry name" value="SET_dom_sf"/>
</dbReference>
<organism evidence="4">
    <name type="scientific">Haptolina ericina</name>
    <dbReference type="NCBI Taxonomy" id="156174"/>
    <lineage>
        <taxon>Eukaryota</taxon>
        <taxon>Haptista</taxon>
        <taxon>Haptophyta</taxon>
        <taxon>Prymnesiophyceae</taxon>
        <taxon>Prymnesiales</taxon>
        <taxon>Prymnesiaceae</taxon>
        <taxon>Haptolina</taxon>
    </lineage>
</organism>
<sequence length="248" mass="26232">MGLGGTLSQERFEWAVEAVCSRAFTADISGDVRALGLSVIAAGVGVASFLLDGTAGGQGSIGPATLCALAVSCFSTVWQLWYALSGSGLTYVMCPVIDSMNHRSTGSKLSSLAYSSLVDAFTATAEAAIPAGDQIYISYGEGKDNDAFLMHYGFVERGNPAQQATLALPADAGGGTFRLGRAGTVGTQASLPRDTMRQACMVELQGMPTSIQWDQQLLEVGDLSTRCRLAVEWRLERKLLLEAWCADR</sequence>
<accession>A0A7S3EUU4</accession>